<feature type="region of interest" description="Disordered" evidence="28">
    <location>
        <begin position="2222"/>
        <end position="2253"/>
    </location>
</feature>
<dbReference type="GO" id="GO:0031418">
    <property type="term" value="F:L-ascorbic acid binding"/>
    <property type="evidence" value="ECO:0007669"/>
    <property type="project" value="UniProtKB-KW"/>
</dbReference>
<comment type="subcellular location">
    <subcellularLocation>
        <location evidence="3">Mitochondrion outer membrane</location>
        <topology evidence="3">Multi-pass membrane protein</topology>
    </subcellularLocation>
    <subcellularLocation>
        <location evidence="22">Rough endoplasmic reticulum membrane</location>
        <topology evidence="22">Peripheral membrane protein</topology>
        <orientation evidence="22">Lumenal side</orientation>
    </subcellularLocation>
</comment>
<evidence type="ECO:0000256" key="30">
    <source>
        <dbReference type="SAM" id="SignalP"/>
    </source>
</evidence>
<evidence type="ECO:0000256" key="17">
    <source>
        <dbReference type="ARBA" id="ARBA00023054"/>
    </source>
</evidence>
<dbReference type="GO" id="GO:0005741">
    <property type="term" value="C:mitochondrial outer membrane"/>
    <property type="evidence" value="ECO:0007669"/>
    <property type="project" value="UniProtKB-SubCell"/>
</dbReference>
<name>A0A8K1LMR6_9PASS</name>
<dbReference type="GO" id="GO:0005506">
    <property type="term" value="F:iron ion binding"/>
    <property type="evidence" value="ECO:0007669"/>
    <property type="project" value="InterPro"/>
</dbReference>
<evidence type="ECO:0000256" key="26">
    <source>
        <dbReference type="PROSITE-ProRule" id="PRU00206"/>
    </source>
</evidence>
<keyword evidence="20 29" id="KW-0472">Membrane</keyword>
<evidence type="ECO:0000313" key="35">
    <source>
        <dbReference type="Proteomes" id="UP000796761"/>
    </source>
</evidence>
<dbReference type="InterPro" id="IPR044861">
    <property type="entry name" value="IPNS-like_FE2OG_OXY"/>
</dbReference>
<keyword evidence="21" id="KW-0325">Glycoprotein</keyword>
<feature type="signal peptide" evidence="30">
    <location>
        <begin position="1"/>
        <end position="23"/>
    </location>
</feature>
<dbReference type="GO" id="GO:0010972">
    <property type="term" value="P:negative regulation of G2/M transition of mitotic cell cycle"/>
    <property type="evidence" value="ECO:0007669"/>
    <property type="project" value="InterPro"/>
</dbReference>
<evidence type="ECO:0000256" key="27">
    <source>
        <dbReference type="SAM" id="Coils"/>
    </source>
</evidence>
<evidence type="ECO:0000256" key="6">
    <source>
        <dbReference type="ARBA" id="ARBA00022723"/>
    </source>
</evidence>
<dbReference type="GO" id="GO:0030867">
    <property type="term" value="C:rough endoplasmic reticulum membrane"/>
    <property type="evidence" value="ECO:0007669"/>
    <property type="project" value="UniProtKB-SubCell"/>
</dbReference>
<evidence type="ECO:0000256" key="18">
    <source>
        <dbReference type="ARBA" id="ARBA00023128"/>
    </source>
</evidence>
<reference evidence="34" key="1">
    <citation type="submission" date="2019-04" db="EMBL/GenBank/DDBJ databases">
        <title>Genome assembly of Zosterops borbonicus 15179.</title>
        <authorList>
            <person name="Leroy T."/>
            <person name="Anselmetti Y."/>
            <person name="Tilak M.-K."/>
            <person name="Nabholz B."/>
        </authorList>
    </citation>
    <scope>NUCLEOTIDE SEQUENCE</scope>
    <source>
        <strain evidence="34">HGM_15179</strain>
        <tissue evidence="34">Muscle</tissue>
    </source>
</reference>
<evidence type="ECO:0000256" key="13">
    <source>
        <dbReference type="ARBA" id="ARBA00022964"/>
    </source>
</evidence>
<evidence type="ECO:0000256" key="21">
    <source>
        <dbReference type="ARBA" id="ARBA00023180"/>
    </source>
</evidence>
<dbReference type="Pfam" id="PF04799">
    <property type="entry name" value="Fzo_mitofusin"/>
    <property type="match status" value="1"/>
</dbReference>
<feature type="region of interest" description="Disordered" evidence="28">
    <location>
        <begin position="1529"/>
        <end position="1559"/>
    </location>
</feature>
<dbReference type="Pfam" id="PF15734">
    <property type="entry name" value="MIIP"/>
    <property type="match status" value="1"/>
</dbReference>
<evidence type="ECO:0000256" key="12">
    <source>
        <dbReference type="ARBA" id="ARBA00022896"/>
    </source>
</evidence>
<evidence type="ECO:0000256" key="10">
    <source>
        <dbReference type="ARBA" id="ARBA00022801"/>
    </source>
</evidence>
<dbReference type="EC" id="1.14.11.4" evidence="4"/>
<dbReference type="Pfam" id="PF25238">
    <property type="entry name" value="OGFOD2-like"/>
    <property type="match status" value="1"/>
</dbReference>
<dbReference type="InterPro" id="IPR050757">
    <property type="entry name" value="Collagen_mod_GT25"/>
</dbReference>
<accession>A0A8K1LMR6</accession>
<dbReference type="Pfam" id="PF03171">
    <property type="entry name" value="2OG-FeII_Oxy"/>
    <property type="match status" value="1"/>
</dbReference>
<comment type="caution">
    <text evidence="34">The sequence shown here is derived from an EMBL/GenBank/DDBJ whole genome shotgun (WGS) entry which is preliminary data.</text>
</comment>
<evidence type="ECO:0000256" key="15">
    <source>
        <dbReference type="ARBA" id="ARBA00023002"/>
    </source>
</evidence>
<comment type="cofactor">
    <cofactor evidence="2">
        <name>L-ascorbate</name>
        <dbReference type="ChEBI" id="CHEBI:38290"/>
    </cofactor>
</comment>
<dbReference type="InterPro" id="IPR001006">
    <property type="entry name" value="Procol_lys_dOase"/>
</dbReference>
<evidence type="ECO:0000256" key="28">
    <source>
        <dbReference type="SAM" id="MobiDB-lite"/>
    </source>
</evidence>
<evidence type="ECO:0000259" key="32">
    <source>
        <dbReference type="PROSITE" id="PS51471"/>
    </source>
</evidence>
<feature type="disulfide bond" evidence="26">
    <location>
        <begin position="2015"/>
        <end position="2030"/>
    </location>
</feature>
<sequence>MVPPAVPLLWAVLALLGAGGGRAAPQEEKLLVLTVATKQTEGFQRFRRSAQFFNYKVQVLGLDEEWQGGDDQQPAGGGQKVRLLKSALKQYADKEDLIILFVESYDVLFASGPTELLKKFKQAKSKVVFSAENYIYPDRKLEAKYPQVRDGKRFLGSGGFIGYAPNLKKLVEEWKGQDDDSDQLFYTNIFLDPEKRESINISLDHRSRIFQNLNGALDEIVLKFENSRVRARNLLYDTLPVVIHGNGPTKLQLNYLGNYIPQIWTFETGCTVCDEGLRSLVGFKDEALPMILIGIFIEQPTPFLSQFFVRLRNLHYPKQRIQLFIHNHEEHHLMEVDTFVEEHGKEYLTVKVIGPDDEVENAEARNLGMDLCRKDPDCDYYFSLDAEVVLKNTETLRILIEQNKLVIAPLVSRHEKLWSNFWGALSPDGYYARSEDYVDIVQRRRVGLWNVPYISSVYMVKGKALRSELEQADLFHTGKLDADMAFCHNVRSQGVFMYLTNQHQFGHILSLENYQTSHLHNDLWQIFSNPEDWREKYIHENYTAALKGKLVEMPCPDVYWFPIFTDTACDELVEEMEHYGQWSTGDNTDSRIQGGYENVPTIDIHMNQIGFEREWYKFLLDYIAPITEKLYPGYYTKTQFELAFVVRYKPDEQPSLVPHHDASTFTINIALNRVGIDYEGGGCRFLRYNCSIRAPRKGWSLMHPGRLTHYHEGLPTTKGTRYIAVGGDRLDSALLKELRDGVRLGRGRRQGKLLPFVFERASRWPCLTCENVTHPEIAVKKDKRHMAEVNASPLKHFVTAKKKINGIFEQLAAYISESSSFLEETHKNAELDPVTTEEQVLEVKGYLSKVSGISEVLARRHMKVAFFGRTSNGKSTVINAMLWDKVLPSGIGHTTNCFLRVEGTDGREAFLLTEGSEEKKSVKTVNQLAHALHQDEHLNAGSLVSVMWPNSKCSLLKDDLVLMDSPGIDVTTELDSWIDKFCLDADVFVLVANSESTLMQTEKQFFHKVNERLSRPNIFILNNRWDASASEPEYMEEVRRQHMERCTSFLVDELGVVDRAQAGDRIFFVSAKEVLNARIQRAQGMPEGGGALADGFQVRMLEFQSFERRFEECISQSAVKTKFEQHTVRAKQIAEDVRLIMDSVHVAAQEQRVYCLEMREERQDRLGFIDKQLELLTQDYKRKIKQITEEVERQVSNAMAEEIRRLSVLVDEYQADFHPSQVVLKVYKSELHKHIEEGLGRNMSDRCSSAITTSLQTMQQEMIDGLKPLLPVSVRGQIDMLIPRQCFMLSYDLNCDKLCADFQEDIEFHFSLGWTMLVNRFLGPKNGRRALMGYNDQVQRPLTPANPSLPPLPQGSMTQEELMVSMVTGLASLTSRTSMGIIVVGGVVWKAVGWRLIALSFGLYGLLYVYERLTWTTRAKERAFKRQFVEYAGEKLQLIVSYTGSNCSHQVQQELAGTFAHLCQQVDVTRENLEQEISAMNKKIEVLDSLQSKAKLLRMDVELLNRLRQASQDLLQRLRMKQEEIRKGLPSKQLLPASLQSSTAADRCVPSPSRVKENQVDAVESTAEPGLMAFVEPRAGPALSSSPKHRISDRGVQQQQVRTQEGAGKEESVTPASAIMCGREISRVDGDGHAQGSPEKESSFLGHGENRKQSALQQGFHEKSHLGPSLSGVQNKEAGEQHVVIREPHTPKSVLLTSRSKGLKKKACRVTFQPDPEEDAIPVSSWSAHPFLGYDWIAGLLDTKSPVTEKSEQYFAELQEFRQSNRDTCIGQQHWEPKALDCSGPEQELDLITGFHKSTSEQLHELSQLGLDKVVSRISEEHDLVGPWQGLSLQKEQPIHLTCNAGSQGHLTAPQMAACSLPLGLWLLLLLQGVQTIPQKSLTPPHSCDTLENWFYDEASQKCCYQCPPGYIKKKACPLDPAEDCMTCGPDQYLNNVFSKPRCDACVSCSKEPDLVEKQPCSLNSSRTCECRPGLFCQMAVRDTCSRCQHHSACKPGFGVKIRGTATKDVTCEECPPGTFSDQSSSTDICKPHTNCAKLNKVMLREGNATHDQVCLDQLPTYLTPSTLSMRFSNKTNNSDLRMFKENLVTSASGDLLSVTTAESPSSTPEEKAQADTSPTSAKGKTTTGGVVLWAVVFSVTVFLGAMLMFWKWKLCKKRILVLRRKPAHLHSVITHKYVTKPQDSDLVNKCAKIIVTTDRGPEEEELIDRTIPLETNNNLVSSTEKAQSPHWSVTDVTPGSGNAPDCPVDSRVRDHTNNRIEKLYIMKADTVIVGSVSEVPSGKNCAVRGCDSNLDAQESTEEELEMHYPEQETESFPGNDVTVPVEEEGKEFHHPTTATEK</sequence>
<keyword evidence="8" id="KW-0547">Nucleotide-binding</keyword>
<keyword evidence="6" id="KW-0479">Metal-binding</keyword>
<dbReference type="OrthoDB" id="6256226at2759"/>
<dbReference type="FunFam" id="2.60.120.620:FF:000004">
    <property type="entry name" value="Procollagen-lysine,2-oxoglutarate 5-dioxygenase 2"/>
    <property type="match status" value="1"/>
</dbReference>
<feature type="domain" description="Dynamin-type G" evidence="33">
    <location>
        <begin position="858"/>
        <end position="1107"/>
    </location>
</feature>
<evidence type="ECO:0000256" key="24">
    <source>
        <dbReference type="ARBA" id="ARBA00042560"/>
    </source>
</evidence>
<evidence type="ECO:0000256" key="5">
    <source>
        <dbReference type="ARBA" id="ARBA00022692"/>
    </source>
</evidence>
<keyword evidence="19" id="KW-0342">GTP-binding</keyword>
<evidence type="ECO:0000256" key="3">
    <source>
        <dbReference type="ARBA" id="ARBA00004374"/>
    </source>
</evidence>
<evidence type="ECO:0000256" key="11">
    <source>
        <dbReference type="ARBA" id="ARBA00022824"/>
    </source>
</evidence>
<dbReference type="Pfam" id="PF25342">
    <property type="entry name" value="GT_PLOD"/>
    <property type="match status" value="1"/>
</dbReference>
<dbReference type="SUPFAM" id="SSF57586">
    <property type="entry name" value="TNF receptor-like"/>
    <property type="match status" value="2"/>
</dbReference>
<feature type="domain" description="Fe2OG dioxygenase" evidence="32">
    <location>
        <begin position="639"/>
        <end position="730"/>
    </location>
</feature>
<evidence type="ECO:0000256" key="14">
    <source>
        <dbReference type="ARBA" id="ARBA00022989"/>
    </source>
</evidence>
<dbReference type="SUPFAM" id="SSF111479">
    <property type="entry name" value="Fzo-like conserved region"/>
    <property type="match status" value="1"/>
</dbReference>
<keyword evidence="9" id="KW-1000">Mitochondrion outer membrane</keyword>
<dbReference type="Proteomes" id="UP000796761">
    <property type="component" value="Unassembled WGS sequence"/>
</dbReference>
<feature type="region of interest" description="Disordered" evidence="28">
    <location>
        <begin position="2297"/>
        <end position="2342"/>
    </location>
</feature>
<dbReference type="InterPro" id="IPR006884">
    <property type="entry name" value="Fzo/mitofusin_HR2"/>
</dbReference>
<dbReference type="InterPro" id="IPR031466">
    <property type="entry name" value="MIIP"/>
</dbReference>
<keyword evidence="18" id="KW-0496">Mitochondrion</keyword>
<protein>
    <recommendedName>
        <fullName evidence="23">Procollagen-lysine,2-oxoglutarate 5-dioxygenase 1</fullName>
        <ecNumber evidence="4">1.14.11.4</ecNumber>
    </recommendedName>
    <alternativeName>
        <fullName evidence="24">Lysyl hydroxylase 1</fullName>
    </alternativeName>
</protein>
<dbReference type="Gene3D" id="3.40.50.300">
    <property type="entry name" value="P-loop containing nucleotide triphosphate hydrolases"/>
    <property type="match status" value="1"/>
</dbReference>
<feature type="chain" id="PRO_5035430180" description="Procollagen-lysine,2-oxoglutarate 5-dioxygenase 1" evidence="30">
    <location>
        <begin position="24"/>
        <end position="2342"/>
    </location>
</feature>
<dbReference type="InterPro" id="IPR034002">
    <property type="entry name" value="TNFRSF8_N"/>
</dbReference>
<evidence type="ECO:0000256" key="22">
    <source>
        <dbReference type="ARBA" id="ARBA00037819"/>
    </source>
</evidence>
<evidence type="ECO:0000313" key="34">
    <source>
        <dbReference type="EMBL" id="TRZ19532.1"/>
    </source>
</evidence>
<evidence type="ECO:0000256" key="20">
    <source>
        <dbReference type="ARBA" id="ARBA00023136"/>
    </source>
</evidence>
<dbReference type="SMART" id="SM00702">
    <property type="entry name" value="P4Hc"/>
    <property type="match status" value="1"/>
</dbReference>
<dbReference type="InterPro" id="IPR005123">
    <property type="entry name" value="Oxoglu/Fe-dep_dioxygenase_dom"/>
</dbReference>
<keyword evidence="11" id="KW-0256">Endoplasmic reticulum</keyword>
<evidence type="ECO:0000256" key="29">
    <source>
        <dbReference type="SAM" id="Phobius"/>
    </source>
</evidence>
<dbReference type="SMART" id="SM00208">
    <property type="entry name" value="TNFR"/>
    <property type="match status" value="4"/>
</dbReference>
<evidence type="ECO:0000256" key="23">
    <source>
        <dbReference type="ARBA" id="ARBA00040791"/>
    </source>
</evidence>
<feature type="region of interest" description="Disordered" evidence="28">
    <location>
        <begin position="1578"/>
        <end position="1673"/>
    </location>
</feature>
<keyword evidence="12" id="KW-0847">Vitamin C</keyword>
<dbReference type="InterPro" id="IPR006620">
    <property type="entry name" value="Pro_4_hyd_alph"/>
</dbReference>
<comment type="caution">
    <text evidence="26">Lacks conserved residue(s) required for the propagation of feature annotation.</text>
</comment>
<feature type="coiled-coil region" evidence="27">
    <location>
        <begin position="1463"/>
        <end position="1524"/>
    </location>
</feature>
<keyword evidence="15" id="KW-0560">Oxidoreductase</keyword>
<dbReference type="InterPro" id="IPR030381">
    <property type="entry name" value="G_DYNAMIN_dom"/>
</dbReference>
<feature type="compositionally biased region" description="Basic and acidic residues" evidence="28">
    <location>
        <begin position="2331"/>
        <end position="2342"/>
    </location>
</feature>
<dbReference type="PANTHER" id="PTHR10730">
    <property type="entry name" value="PROCOLLAGEN-LYSINE,2-OXOGLUTARATE 5-DIOXYGENASE/GLYCOSYLTRANSFERASE 25 FAMILY MEMBER"/>
    <property type="match status" value="1"/>
</dbReference>
<dbReference type="PROSITE" id="PS51718">
    <property type="entry name" value="G_DYNAMIN_2"/>
    <property type="match status" value="1"/>
</dbReference>
<feature type="transmembrane region" description="Helical" evidence="29">
    <location>
        <begin position="2131"/>
        <end position="2151"/>
    </location>
</feature>
<evidence type="ECO:0000259" key="31">
    <source>
        <dbReference type="PROSITE" id="PS50050"/>
    </source>
</evidence>
<evidence type="ECO:0000256" key="2">
    <source>
        <dbReference type="ARBA" id="ARBA00001961"/>
    </source>
</evidence>
<evidence type="ECO:0000256" key="25">
    <source>
        <dbReference type="ARBA" id="ARBA00047930"/>
    </source>
</evidence>
<dbReference type="CDD" id="cd13409">
    <property type="entry name" value="TNFRSF8"/>
    <property type="match status" value="1"/>
</dbReference>
<keyword evidence="13" id="KW-0223">Dioxygenase</keyword>
<evidence type="ECO:0000256" key="16">
    <source>
        <dbReference type="ARBA" id="ARBA00023004"/>
    </source>
</evidence>
<dbReference type="PROSITE" id="PS01325">
    <property type="entry name" value="LYS_HYDROXYLASE"/>
    <property type="match status" value="1"/>
</dbReference>
<feature type="region of interest" description="Disordered" evidence="28">
    <location>
        <begin position="2099"/>
        <end position="2125"/>
    </location>
</feature>
<dbReference type="InterPro" id="IPR029044">
    <property type="entry name" value="Nucleotide-diphossugar_trans"/>
</dbReference>
<proteinExistence type="predicted"/>
<dbReference type="InterPro" id="IPR001368">
    <property type="entry name" value="TNFR/NGFR_Cys_rich_reg"/>
</dbReference>
<keyword evidence="17 27" id="KW-0175">Coiled coil</keyword>
<feature type="domain" description="TNFR-Cys" evidence="31">
    <location>
        <begin position="1970"/>
        <end position="2012"/>
    </location>
</feature>
<dbReference type="InterPro" id="IPR045063">
    <property type="entry name" value="Dynamin_N"/>
</dbReference>
<evidence type="ECO:0000259" key="33">
    <source>
        <dbReference type="PROSITE" id="PS51718"/>
    </source>
</evidence>
<feature type="compositionally biased region" description="Basic and acidic residues" evidence="28">
    <location>
        <begin position="1624"/>
        <end position="1652"/>
    </location>
</feature>
<organism evidence="34 35">
    <name type="scientific">Zosterops borbonicus</name>
    <dbReference type="NCBI Taxonomy" id="364589"/>
    <lineage>
        <taxon>Eukaryota</taxon>
        <taxon>Metazoa</taxon>
        <taxon>Chordata</taxon>
        <taxon>Craniata</taxon>
        <taxon>Vertebrata</taxon>
        <taxon>Euteleostomi</taxon>
        <taxon>Archelosauria</taxon>
        <taxon>Archosauria</taxon>
        <taxon>Dinosauria</taxon>
        <taxon>Saurischia</taxon>
        <taxon>Theropoda</taxon>
        <taxon>Coelurosauria</taxon>
        <taxon>Aves</taxon>
        <taxon>Neognathae</taxon>
        <taxon>Neoaves</taxon>
        <taxon>Telluraves</taxon>
        <taxon>Australaves</taxon>
        <taxon>Passeriformes</taxon>
        <taxon>Sylvioidea</taxon>
        <taxon>Zosteropidae</taxon>
        <taxon>Zosterops</taxon>
    </lineage>
</organism>
<dbReference type="CDD" id="cd09912">
    <property type="entry name" value="DLP_2"/>
    <property type="match status" value="1"/>
</dbReference>
<keyword evidence="10" id="KW-0378">Hydrolase</keyword>
<feature type="compositionally biased region" description="Polar residues" evidence="28">
    <location>
        <begin position="2099"/>
        <end position="2108"/>
    </location>
</feature>
<keyword evidence="26" id="KW-1015">Disulfide bond</keyword>
<keyword evidence="14 29" id="KW-1133">Transmembrane helix</keyword>
<dbReference type="PROSITE" id="PS51471">
    <property type="entry name" value="FE2OG_OXY"/>
    <property type="match status" value="1"/>
</dbReference>
<evidence type="ECO:0000256" key="1">
    <source>
        <dbReference type="ARBA" id="ARBA00001954"/>
    </source>
</evidence>
<evidence type="ECO:0000256" key="7">
    <source>
        <dbReference type="ARBA" id="ARBA00022729"/>
    </source>
</evidence>
<dbReference type="GO" id="GO:0003924">
    <property type="term" value="F:GTPase activity"/>
    <property type="evidence" value="ECO:0007669"/>
    <property type="project" value="InterPro"/>
</dbReference>
<dbReference type="Pfam" id="PF00350">
    <property type="entry name" value="Dynamin_N"/>
    <property type="match status" value="1"/>
</dbReference>
<dbReference type="Gene3D" id="2.60.120.620">
    <property type="entry name" value="q2cbj1_9rhob like domain"/>
    <property type="match status" value="1"/>
</dbReference>
<dbReference type="FunFam" id="3.40.50.300:FF:000214">
    <property type="entry name" value="Mitofusin 2"/>
    <property type="match status" value="1"/>
</dbReference>
<dbReference type="SUPFAM" id="SSF53448">
    <property type="entry name" value="Nucleotide-diphospho-sugar transferases"/>
    <property type="match status" value="1"/>
</dbReference>
<evidence type="ECO:0000256" key="9">
    <source>
        <dbReference type="ARBA" id="ARBA00022787"/>
    </source>
</evidence>
<dbReference type="GO" id="GO:0008475">
    <property type="term" value="F:procollagen-lysine 5-dioxygenase activity"/>
    <property type="evidence" value="ECO:0007669"/>
    <property type="project" value="UniProtKB-EC"/>
</dbReference>
<dbReference type="SUPFAM" id="SSF52540">
    <property type="entry name" value="P-loop containing nucleoside triphosphate hydrolases"/>
    <property type="match status" value="1"/>
</dbReference>
<gene>
    <name evidence="34" type="ORF">HGM15179_007531</name>
</gene>
<feature type="disulfide bond" evidence="26">
    <location>
        <begin position="1994"/>
        <end position="2012"/>
    </location>
</feature>
<comment type="catalytic activity">
    <reaction evidence="25">
        <text>L-lysyl-[collagen] + 2-oxoglutarate + O2 = (5R)-5-hydroxy-L-lysyl-[collagen] + succinate + CO2</text>
        <dbReference type="Rhea" id="RHEA:16569"/>
        <dbReference type="Rhea" id="RHEA-COMP:12751"/>
        <dbReference type="Rhea" id="RHEA-COMP:12752"/>
        <dbReference type="ChEBI" id="CHEBI:15379"/>
        <dbReference type="ChEBI" id="CHEBI:16526"/>
        <dbReference type="ChEBI" id="CHEBI:16810"/>
        <dbReference type="ChEBI" id="CHEBI:29969"/>
        <dbReference type="ChEBI" id="CHEBI:30031"/>
        <dbReference type="ChEBI" id="CHEBI:133442"/>
        <dbReference type="EC" id="1.14.11.4"/>
    </reaction>
</comment>
<feature type="repeat" description="TNFR-Cys" evidence="26">
    <location>
        <begin position="2014"/>
        <end position="2055"/>
    </location>
</feature>
<evidence type="ECO:0000256" key="4">
    <source>
        <dbReference type="ARBA" id="ARBA00012264"/>
    </source>
</evidence>
<dbReference type="GO" id="GO:0030336">
    <property type="term" value="P:negative regulation of cell migration"/>
    <property type="evidence" value="ECO:0007669"/>
    <property type="project" value="InterPro"/>
</dbReference>
<dbReference type="PROSITE" id="PS50050">
    <property type="entry name" value="TNFR_NGFR_2"/>
    <property type="match status" value="2"/>
</dbReference>
<feature type="compositionally biased region" description="Polar residues" evidence="28">
    <location>
        <begin position="2115"/>
        <end position="2125"/>
    </location>
</feature>
<dbReference type="Gene3D" id="1.20.5.110">
    <property type="match status" value="1"/>
</dbReference>
<dbReference type="PANTHER" id="PTHR10730:SF5">
    <property type="entry name" value="PROCOLLAGEN-LYSINE,2-OXOGLUTARATE 5-DIOXYGENASE 1"/>
    <property type="match status" value="1"/>
</dbReference>
<dbReference type="Pfam" id="PF00020">
    <property type="entry name" value="TNFR_c6"/>
    <property type="match status" value="1"/>
</dbReference>
<dbReference type="EMBL" id="SWJQ01000179">
    <property type="protein sequence ID" value="TRZ19532.1"/>
    <property type="molecule type" value="Genomic_DNA"/>
</dbReference>
<dbReference type="PROSITE" id="PS00652">
    <property type="entry name" value="TNFR_NGFR_1"/>
    <property type="match status" value="1"/>
</dbReference>
<comment type="cofactor">
    <cofactor evidence="1">
        <name>Fe(2+)</name>
        <dbReference type="ChEBI" id="CHEBI:29033"/>
    </cofactor>
</comment>
<dbReference type="CDD" id="cd23004">
    <property type="entry name" value="GT_LH1"/>
    <property type="match status" value="1"/>
</dbReference>
<evidence type="ECO:0000256" key="8">
    <source>
        <dbReference type="ARBA" id="ARBA00022741"/>
    </source>
</evidence>
<keyword evidence="5 29" id="KW-0812">Transmembrane</keyword>
<feature type="domain" description="TNFR-Cys" evidence="31">
    <location>
        <begin position="2014"/>
        <end position="2055"/>
    </location>
</feature>
<evidence type="ECO:0000256" key="19">
    <source>
        <dbReference type="ARBA" id="ARBA00023134"/>
    </source>
</evidence>
<feature type="compositionally biased region" description="Polar residues" evidence="28">
    <location>
        <begin position="2222"/>
        <end position="2241"/>
    </location>
</feature>
<dbReference type="GO" id="GO:0008053">
    <property type="term" value="P:mitochondrial fusion"/>
    <property type="evidence" value="ECO:0007669"/>
    <property type="project" value="InterPro"/>
</dbReference>
<dbReference type="InterPro" id="IPR027417">
    <property type="entry name" value="P-loop_NTPase"/>
</dbReference>
<keyword evidence="7 30" id="KW-0732">Signal</keyword>
<keyword evidence="16" id="KW-0408">Iron</keyword>
<feature type="repeat" description="TNFR-Cys" evidence="26">
    <location>
        <begin position="1970"/>
        <end position="2012"/>
    </location>
</feature>
<keyword evidence="35" id="KW-1185">Reference proteome</keyword>
<dbReference type="GO" id="GO:0005525">
    <property type="term" value="F:GTP binding"/>
    <property type="evidence" value="ECO:0007669"/>
    <property type="project" value="UniProtKB-KW"/>
</dbReference>
<dbReference type="Gene3D" id="2.10.50.10">
    <property type="entry name" value="Tumor Necrosis Factor Receptor, subunit A, domain 2"/>
    <property type="match status" value="2"/>
</dbReference>
<dbReference type="InterPro" id="IPR057589">
    <property type="entry name" value="GT_PLOD"/>
</dbReference>